<protein>
    <submittedName>
        <fullName evidence="2">DUF11 domain-containing protein</fullName>
    </submittedName>
</protein>
<keyword evidence="3" id="KW-1185">Reference proteome</keyword>
<proteinExistence type="predicted"/>
<dbReference type="Proteomes" id="UP000661918">
    <property type="component" value="Unassembled WGS sequence"/>
</dbReference>
<organism evidence="2 3">
    <name type="scientific">Deinococcus aerophilus</name>
    <dbReference type="NCBI Taxonomy" id="522488"/>
    <lineage>
        <taxon>Bacteria</taxon>
        <taxon>Thermotogati</taxon>
        <taxon>Deinococcota</taxon>
        <taxon>Deinococci</taxon>
        <taxon>Deinococcales</taxon>
        <taxon>Deinococcaceae</taxon>
        <taxon>Deinococcus</taxon>
    </lineage>
</organism>
<feature type="region of interest" description="Disordered" evidence="1">
    <location>
        <begin position="217"/>
        <end position="255"/>
    </location>
</feature>
<evidence type="ECO:0000313" key="2">
    <source>
        <dbReference type="EMBL" id="GGM18844.1"/>
    </source>
</evidence>
<gene>
    <name evidence="2" type="ORF">GCM10010841_28690</name>
</gene>
<sequence>MAAGTAGAAGTPAGTVITNTATATYTDPTTNATVLEPAKSNSVSTLVLEKPDFDIVYFTGAADGTTATGALPTGYQSQKLPGDTLETPYKVLNSGNVNNYVVTLAANTAGSPSAPESVLYYLDANNDGILDVTERNAGPITKVTIPVDDLNTTKDEGVVSIIQVIKTPNGAAAGTQYAASPQGTAAVYSGNTVIQKTEDSTDLQYSRVLIYTPSIVNDVIDSDPNTPGRQDPPTTVTPPGQSSSVPGYADPTRPGTNIVTISPDNQMAYPKADVDSTDDTVAFVNSLTNGGSLQDIIRLFPTNTTGAGGAASVMPSVSGVFTLPGGITVRFTDVAGVALPVDGSGYPLLTVDAGKTVGYRTVVTYPDYDSDPTRNPGPIVIIVGADSGNDADLLAEDTSIDTIYPSQLQFGDATVDLGTSPTPAPLQSVVPGAAAGTATGVSTDSSAVFPMDLTNLGAYTDVYTLVGTVVVPVINPDTTVTSQIVNVRYFNNNNNQPGTELPFVTNGNGTRTYTTPAVLADAELKVFAVIDMPANAQATTFNGVTNTLKVNQRATAVYSTIVREDNNDEIAVAQPGNKGVEMLKTEPSAARPGEMLSYTITAKNNYNAGLKKFYVTESNSNPGTNIFTWTTFDAVTATKNFTDGTVMYRFNGGAWQSTKVPAIAANMVTSVDVGVDTNNNGTVDDNDIFPAQGNLTVIFQVVIK</sequence>
<evidence type="ECO:0000256" key="1">
    <source>
        <dbReference type="SAM" id="MobiDB-lite"/>
    </source>
</evidence>
<feature type="compositionally biased region" description="Polar residues" evidence="1">
    <location>
        <begin position="223"/>
        <end position="245"/>
    </location>
</feature>
<name>A0ABQ2GZA3_9DEIO</name>
<dbReference type="EMBL" id="BMOM01000033">
    <property type="protein sequence ID" value="GGM18844.1"/>
    <property type="molecule type" value="Genomic_DNA"/>
</dbReference>
<evidence type="ECO:0000313" key="3">
    <source>
        <dbReference type="Proteomes" id="UP000661918"/>
    </source>
</evidence>
<reference evidence="3" key="1">
    <citation type="journal article" date="2019" name="Int. J. Syst. Evol. Microbiol.">
        <title>The Global Catalogue of Microorganisms (GCM) 10K type strain sequencing project: providing services to taxonomists for standard genome sequencing and annotation.</title>
        <authorList>
            <consortium name="The Broad Institute Genomics Platform"/>
            <consortium name="The Broad Institute Genome Sequencing Center for Infectious Disease"/>
            <person name="Wu L."/>
            <person name="Ma J."/>
        </authorList>
    </citation>
    <scope>NUCLEOTIDE SEQUENCE [LARGE SCALE GENOMIC DNA]</scope>
    <source>
        <strain evidence="3">JCM 15443</strain>
    </source>
</reference>
<accession>A0ABQ2GZA3</accession>
<comment type="caution">
    <text evidence="2">The sequence shown here is derived from an EMBL/GenBank/DDBJ whole genome shotgun (WGS) entry which is preliminary data.</text>
</comment>